<sequence>MKTETKKGAVLSSKEGIYKKYIKRPMDFILAGIAIIILGPVLLTVAILVKIKLGSPVIFKQDRPGINEKIFKIYKFRTMTDERDENGELLPDSVRLTKFGKFLRSTSLDELPELWNIVRGDMAIVGPRPLATIYLPYYNDIERQRHDVRPGLTGLAQINGRNTMMWEERFAYDIQYINKITFWGDIKIIFKTMLKVFKQEGVSVRGTARVEDFHKHRMEQEKSTFLIDYSYTKGGNKMLLIDENIVLRAIEEKDANFLKDMINDPELENMVIGWSLPVSSKIQAEWINNLNSDDMKFIIEVNLIAVGMASISSFDFKNSVANLNIKIKSDEFRCRGIGTRTIRILINYCFDELNLNCLTANILEYNNPSQKVFEKCGFKKDGVLRSRIYKRGKYHNVLSYSLLRREYQKCER</sequence>
<evidence type="ECO:0000256" key="1">
    <source>
        <dbReference type="ARBA" id="ARBA00006464"/>
    </source>
</evidence>
<keyword evidence="2" id="KW-0812">Transmembrane</keyword>
<dbReference type="InterPro" id="IPR016181">
    <property type="entry name" value="Acyl_CoA_acyltransferase"/>
</dbReference>
<dbReference type="GO" id="GO:0016747">
    <property type="term" value="F:acyltransferase activity, transferring groups other than amino-acyl groups"/>
    <property type="evidence" value="ECO:0007669"/>
    <property type="project" value="InterPro"/>
</dbReference>
<protein>
    <submittedName>
        <fullName evidence="4">Sugar transferase</fullName>
    </submittedName>
</protein>
<keyword evidence="2" id="KW-0472">Membrane</keyword>
<feature type="transmembrane region" description="Helical" evidence="2">
    <location>
        <begin position="28"/>
        <end position="49"/>
    </location>
</feature>
<keyword evidence="2" id="KW-1133">Transmembrane helix</keyword>
<dbReference type="PANTHER" id="PTHR30576:SF8">
    <property type="entry name" value="UNDECAPRENYL-PHOSPHATE GALACTOSE PHOSPHOTRANSFERASE"/>
    <property type="match status" value="1"/>
</dbReference>
<comment type="similarity">
    <text evidence="1">Belongs to the bacterial sugar transferase family.</text>
</comment>
<dbReference type="OrthoDB" id="9808602at2"/>
<reference evidence="5" key="1">
    <citation type="submission" date="2015-07" db="EMBL/GenBank/DDBJ databases">
        <title>Near-Complete Genome Sequence of the Cellulolytic Bacterium Bacteroides (Pseudobacteroides) cellulosolvens ATCC 35603.</title>
        <authorList>
            <person name="Dassa B."/>
            <person name="Utturkar S.M."/>
            <person name="Klingeman D.M."/>
            <person name="Hurt R.A."/>
            <person name="Keller M."/>
            <person name="Xu J."/>
            <person name="Reddy Y.H.K."/>
            <person name="Borovok I."/>
            <person name="Grinberg I.R."/>
            <person name="Lamed R."/>
            <person name="Zhivin O."/>
            <person name="Bayer E.A."/>
            <person name="Brown S.D."/>
        </authorList>
    </citation>
    <scope>NUCLEOTIDE SEQUENCE [LARGE SCALE GENOMIC DNA]</scope>
    <source>
        <strain evidence="5">DSM 2933</strain>
    </source>
</reference>
<dbReference type="eggNOG" id="COG2148">
    <property type="taxonomic scope" value="Bacteria"/>
</dbReference>
<dbReference type="PATRIC" id="fig|398512.5.peg.1711"/>
<dbReference type="Gene3D" id="3.40.630.30">
    <property type="match status" value="1"/>
</dbReference>
<dbReference type="AlphaFoldDB" id="A0A0L6JKK6"/>
<evidence type="ECO:0000313" key="5">
    <source>
        <dbReference type="Proteomes" id="UP000036923"/>
    </source>
</evidence>
<comment type="caution">
    <text evidence="4">The sequence shown here is derived from an EMBL/GenBank/DDBJ whole genome shotgun (WGS) entry which is preliminary data.</text>
</comment>
<dbReference type="InterPro" id="IPR000182">
    <property type="entry name" value="GNAT_dom"/>
</dbReference>
<accession>A0A0L6JKK6</accession>
<evidence type="ECO:0000256" key="2">
    <source>
        <dbReference type="SAM" id="Phobius"/>
    </source>
</evidence>
<dbReference type="Pfam" id="PF02397">
    <property type="entry name" value="Bac_transf"/>
    <property type="match status" value="1"/>
</dbReference>
<proteinExistence type="inferred from homology"/>
<dbReference type="GO" id="GO:0016780">
    <property type="term" value="F:phosphotransferase activity, for other substituted phosphate groups"/>
    <property type="evidence" value="ECO:0007669"/>
    <property type="project" value="TreeGrafter"/>
</dbReference>
<keyword evidence="4" id="KW-0808">Transferase</keyword>
<dbReference type="PROSITE" id="PS51186">
    <property type="entry name" value="GNAT"/>
    <property type="match status" value="1"/>
</dbReference>
<dbReference type="PANTHER" id="PTHR30576">
    <property type="entry name" value="COLANIC BIOSYNTHESIS UDP-GLUCOSE LIPID CARRIER TRANSFERASE"/>
    <property type="match status" value="1"/>
</dbReference>
<gene>
    <name evidence="4" type="ORF">Bccel_1643</name>
</gene>
<evidence type="ECO:0000259" key="3">
    <source>
        <dbReference type="PROSITE" id="PS51186"/>
    </source>
</evidence>
<dbReference type="STRING" id="398512.Bccel_1643"/>
<evidence type="ECO:0000313" key="4">
    <source>
        <dbReference type="EMBL" id="KNY26381.1"/>
    </source>
</evidence>
<dbReference type="Proteomes" id="UP000036923">
    <property type="component" value="Unassembled WGS sequence"/>
</dbReference>
<feature type="domain" description="N-acetyltransferase" evidence="3">
    <location>
        <begin position="245"/>
        <end position="405"/>
    </location>
</feature>
<organism evidence="4 5">
    <name type="scientific">Pseudobacteroides cellulosolvens ATCC 35603 = DSM 2933</name>
    <dbReference type="NCBI Taxonomy" id="398512"/>
    <lineage>
        <taxon>Bacteria</taxon>
        <taxon>Bacillati</taxon>
        <taxon>Bacillota</taxon>
        <taxon>Clostridia</taxon>
        <taxon>Eubacteriales</taxon>
        <taxon>Oscillospiraceae</taxon>
        <taxon>Pseudobacteroides</taxon>
    </lineage>
</organism>
<dbReference type="Pfam" id="PF13302">
    <property type="entry name" value="Acetyltransf_3"/>
    <property type="match status" value="1"/>
</dbReference>
<name>A0A0L6JKK6_9FIRM</name>
<dbReference type="SUPFAM" id="SSF55729">
    <property type="entry name" value="Acyl-CoA N-acyltransferases (Nat)"/>
    <property type="match status" value="1"/>
</dbReference>
<dbReference type="InterPro" id="IPR003362">
    <property type="entry name" value="Bact_transf"/>
</dbReference>
<keyword evidence="5" id="KW-1185">Reference proteome</keyword>
<dbReference type="EMBL" id="LGTC01000001">
    <property type="protein sequence ID" value="KNY26381.1"/>
    <property type="molecule type" value="Genomic_DNA"/>
</dbReference>